<keyword evidence="10" id="KW-1185">Reference proteome</keyword>
<evidence type="ECO:0000256" key="4">
    <source>
        <dbReference type="ARBA" id="ARBA00022808"/>
    </source>
</evidence>
<feature type="binding site" evidence="7">
    <location>
        <position position="237"/>
    </location>
    <ligand>
        <name>Zn(2+)</name>
        <dbReference type="ChEBI" id="CHEBI:29105"/>
    </ligand>
</feature>
<dbReference type="Pfam" id="PF01979">
    <property type="entry name" value="Amidohydro_1"/>
    <property type="match status" value="1"/>
</dbReference>
<comment type="cofactor">
    <cofactor evidence="7">
        <name>Zn(2+)</name>
        <dbReference type="ChEBI" id="CHEBI:29105"/>
    </cofactor>
    <cofactor evidence="7">
        <name>Fe(3+)</name>
        <dbReference type="ChEBI" id="CHEBI:29034"/>
    </cofactor>
    <text evidence="7">Binds 1 zinc or iron ion per subunit.</text>
</comment>
<protein>
    <recommendedName>
        <fullName evidence="1 7">Imidazolonepropionase</fullName>
        <ecNumber evidence="1 7">3.5.2.7</ecNumber>
    </recommendedName>
    <alternativeName>
        <fullName evidence="7">Imidazolone-5-propionate hydrolase</fullName>
    </alternativeName>
</protein>
<feature type="binding site" evidence="7">
    <location>
        <position position="67"/>
    </location>
    <ligand>
        <name>Fe(3+)</name>
        <dbReference type="ChEBI" id="CHEBI:29034"/>
    </ligand>
</feature>
<comment type="similarity">
    <text evidence="7">Belongs to the metallo-dependent hydrolases superfamily. HutI family.</text>
</comment>
<feature type="binding site" evidence="7">
    <location>
        <position position="139"/>
    </location>
    <ligand>
        <name>N-formimidoyl-L-glutamate</name>
        <dbReference type="ChEBI" id="CHEBI:58928"/>
    </ligand>
</feature>
<feature type="binding site" evidence="7">
    <location>
        <position position="69"/>
    </location>
    <ligand>
        <name>Fe(3+)</name>
        <dbReference type="ChEBI" id="CHEBI:29034"/>
    </ligand>
</feature>
<feature type="binding site" evidence="7">
    <location>
        <position position="76"/>
    </location>
    <ligand>
        <name>4-imidazolone-5-propanoate</name>
        <dbReference type="ChEBI" id="CHEBI:77893"/>
    </ligand>
</feature>
<comment type="function">
    <text evidence="7">Catalyzes the hydrolytic cleavage of the carbon-nitrogen bond in imidazolone-5-propanoate to yield N-formimidoyl-L-glutamate. It is the third step in the universal histidine degradation pathway.</text>
</comment>
<evidence type="ECO:0000256" key="5">
    <source>
        <dbReference type="ARBA" id="ARBA00022833"/>
    </source>
</evidence>
<comment type="catalytic activity">
    <reaction evidence="7">
        <text>4-imidazolone-5-propanoate + H2O = N-formimidoyl-L-glutamate</text>
        <dbReference type="Rhea" id="RHEA:23660"/>
        <dbReference type="ChEBI" id="CHEBI:15377"/>
        <dbReference type="ChEBI" id="CHEBI:58928"/>
        <dbReference type="ChEBI" id="CHEBI:77893"/>
        <dbReference type="EC" id="3.5.2.7"/>
    </reaction>
</comment>
<dbReference type="InterPro" id="IPR011059">
    <property type="entry name" value="Metal-dep_hydrolase_composite"/>
</dbReference>
<name>A0ABY4E3G2_9NEIS</name>
<evidence type="ECO:0000313" key="10">
    <source>
        <dbReference type="Proteomes" id="UP000832011"/>
    </source>
</evidence>
<evidence type="ECO:0000256" key="6">
    <source>
        <dbReference type="ARBA" id="ARBA00023004"/>
    </source>
</evidence>
<dbReference type="InterPro" id="IPR032466">
    <property type="entry name" value="Metal_Hydrolase"/>
</dbReference>
<dbReference type="PANTHER" id="PTHR42752">
    <property type="entry name" value="IMIDAZOLONEPROPIONASE"/>
    <property type="match status" value="1"/>
</dbReference>
<feature type="domain" description="Amidohydrolase-related" evidence="8">
    <location>
        <begin position="261"/>
        <end position="380"/>
    </location>
</feature>
<dbReference type="InterPro" id="IPR005920">
    <property type="entry name" value="HutI"/>
</dbReference>
<dbReference type="SUPFAM" id="SSF51556">
    <property type="entry name" value="Metallo-dependent hydrolases"/>
    <property type="match status" value="1"/>
</dbReference>
<proteinExistence type="inferred from homology"/>
<dbReference type="Gene3D" id="3.20.20.140">
    <property type="entry name" value="Metal-dependent hydrolases"/>
    <property type="match status" value="1"/>
</dbReference>
<feature type="binding site" evidence="7">
    <location>
        <position position="312"/>
    </location>
    <ligand>
        <name>Fe(3+)</name>
        <dbReference type="ChEBI" id="CHEBI:29034"/>
    </ligand>
</feature>
<feature type="binding site" evidence="7">
    <location>
        <position position="139"/>
    </location>
    <ligand>
        <name>4-imidazolone-5-propanoate</name>
        <dbReference type="ChEBI" id="CHEBI:77893"/>
    </ligand>
</feature>
<evidence type="ECO:0000259" key="8">
    <source>
        <dbReference type="Pfam" id="PF01979"/>
    </source>
</evidence>
<keyword evidence="4 7" id="KW-0369">Histidine metabolism</keyword>
<gene>
    <name evidence="7 9" type="primary">hutI</name>
    <name evidence="9" type="ORF">LVJ82_18235</name>
</gene>
<dbReference type="HAMAP" id="MF_00372">
    <property type="entry name" value="HutI"/>
    <property type="match status" value="1"/>
</dbReference>
<evidence type="ECO:0000256" key="3">
    <source>
        <dbReference type="ARBA" id="ARBA00022801"/>
    </source>
</evidence>
<keyword evidence="2 7" id="KW-0479">Metal-binding</keyword>
<sequence length="406" mass="44592">MPTTLWRNATLVTMDAHIDGAYGLLPQHDVLVENGHITAIQATGRLSADTVIDVHQSLITPSLIDSHTHLVFGGSRAGEWERRQNGVSYQHISAEGGGINATVRATRASSASDLYDLSVKRLQNYLNEGVGLIEIKSGYGLNLEDERKCLQIATELGQRHHIDVSRTLLSAHAIPPEYKDRADDYLQVVINDIMPTLWQEGLFECVDVFCENVGFTLAQSERLFQAAAKLGIPIKGHTEQLSLMGGSALVARYQGWSADHIEYLDEAGVIAMAKHGTVANLLPGAFYFLRESKKPPIDLLRQHGVPMAVASDFNPGTSPFASLRLAMNMACVQFGLTPLEAWQGVTIHAARALRREHDFGLLKIGKPAHFNVWDCDHPVDILYELGRPYLKQRVIHGQSQLGAAPA</sequence>
<dbReference type="SUPFAM" id="SSF51338">
    <property type="entry name" value="Composite domain of metallo-dependent hydrolases"/>
    <property type="match status" value="1"/>
</dbReference>
<dbReference type="InterPro" id="IPR006680">
    <property type="entry name" value="Amidohydro-rel"/>
</dbReference>
<dbReference type="Gene3D" id="2.30.40.10">
    <property type="entry name" value="Urease, subunit C, domain 1"/>
    <property type="match status" value="1"/>
</dbReference>
<dbReference type="RefSeq" id="WP_058357054.1">
    <property type="nucleotide sequence ID" value="NZ_CABKVG010000010.1"/>
</dbReference>
<dbReference type="EC" id="3.5.2.7" evidence="1 7"/>
<accession>A0ABY4E3G2</accession>
<keyword evidence="5 7" id="KW-0862">Zinc</keyword>
<dbReference type="PANTHER" id="PTHR42752:SF1">
    <property type="entry name" value="IMIDAZOLONEPROPIONASE-RELATED"/>
    <property type="match status" value="1"/>
</dbReference>
<evidence type="ECO:0000256" key="2">
    <source>
        <dbReference type="ARBA" id="ARBA00022723"/>
    </source>
</evidence>
<dbReference type="EMBL" id="CP091511">
    <property type="protein sequence ID" value="UOO89355.1"/>
    <property type="molecule type" value="Genomic_DNA"/>
</dbReference>
<feature type="binding site" evidence="7">
    <location>
        <position position="317"/>
    </location>
    <ligand>
        <name>4-imidazolone-5-propanoate</name>
        <dbReference type="ChEBI" id="CHEBI:77893"/>
    </ligand>
</feature>
<feature type="binding site" evidence="7">
    <location>
        <position position="237"/>
    </location>
    <ligand>
        <name>Fe(3+)</name>
        <dbReference type="ChEBI" id="CHEBI:29034"/>
    </ligand>
</feature>
<reference evidence="9 10" key="1">
    <citation type="journal article" date="2022" name="Res Sq">
        <title>Evolution of multicellular longitudinally dividing oral cavity symbionts (Neisseriaceae).</title>
        <authorList>
            <person name="Nyongesa S."/>
            <person name="Weber P."/>
            <person name="Bernet E."/>
            <person name="Pullido F."/>
            <person name="Nieckarz M."/>
            <person name="Delaby M."/>
            <person name="Nieves C."/>
            <person name="Viehboeck T."/>
            <person name="Krause N."/>
            <person name="Rivera-Millot A."/>
            <person name="Nakamura A."/>
            <person name="Vischer N."/>
            <person name="VanNieuwenhze M."/>
            <person name="Brun Y."/>
            <person name="Cava F."/>
            <person name="Bulgheresi S."/>
            <person name="Veyrier F."/>
        </authorList>
    </citation>
    <scope>NUCLEOTIDE SEQUENCE [LARGE SCALE GENOMIC DNA]</scope>
    <source>
        <strain evidence="9 10">SN4</strain>
    </source>
</reference>
<evidence type="ECO:0000313" key="9">
    <source>
        <dbReference type="EMBL" id="UOO89355.1"/>
    </source>
</evidence>
<comment type="pathway">
    <text evidence="7">Amino-acid degradation; L-histidine degradation into L-glutamate; N-formimidoyl-L-glutamate from L-histidine: step 3/3.</text>
</comment>
<feature type="binding site" evidence="7">
    <location>
        <position position="69"/>
    </location>
    <ligand>
        <name>Zn(2+)</name>
        <dbReference type="ChEBI" id="CHEBI:29105"/>
    </ligand>
</feature>
<feature type="binding site" evidence="7">
    <location>
        <position position="314"/>
    </location>
    <ligand>
        <name>N-formimidoyl-L-glutamate</name>
        <dbReference type="ChEBI" id="CHEBI:58928"/>
    </ligand>
</feature>
<evidence type="ECO:0000256" key="7">
    <source>
        <dbReference type="HAMAP-Rule" id="MF_00372"/>
    </source>
</evidence>
<dbReference type="Proteomes" id="UP000832011">
    <property type="component" value="Chromosome"/>
</dbReference>
<keyword evidence="6 7" id="KW-0408">Iron</keyword>
<comment type="subcellular location">
    <subcellularLocation>
        <location evidence="7">Cytoplasm</location>
    </subcellularLocation>
</comment>
<keyword evidence="7" id="KW-0963">Cytoplasm</keyword>
<feature type="binding site" evidence="7">
    <location>
        <position position="316"/>
    </location>
    <ligand>
        <name>N-formimidoyl-L-glutamate</name>
        <dbReference type="ChEBI" id="CHEBI:58928"/>
    </ligand>
</feature>
<feature type="binding site" evidence="7">
    <location>
        <position position="67"/>
    </location>
    <ligand>
        <name>Zn(2+)</name>
        <dbReference type="ChEBI" id="CHEBI:29105"/>
    </ligand>
</feature>
<dbReference type="NCBIfam" id="TIGR01224">
    <property type="entry name" value="hutI"/>
    <property type="match status" value="1"/>
</dbReference>
<feature type="binding site" evidence="7">
    <location>
        <position position="240"/>
    </location>
    <ligand>
        <name>4-imidazolone-5-propanoate</name>
        <dbReference type="ChEBI" id="CHEBI:77893"/>
    </ligand>
</feature>
<feature type="binding site" evidence="7">
    <location>
        <position position="172"/>
    </location>
    <ligand>
        <name>4-imidazolone-5-propanoate</name>
        <dbReference type="ChEBI" id="CHEBI:77893"/>
    </ligand>
</feature>
<feature type="binding site" evidence="7">
    <location>
        <position position="312"/>
    </location>
    <ligand>
        <name>Zn(2+)</name>
        <dbReference type="ChEBI" id="CHEBI:29105"/>
    </ligand>
</feature>
<keyword evidence="3 7" id="KW-0378">Hydrolase</keyword>
<evidence type="ECO:0000256" key="1">
    <source>
        <dbReference type="ARBA" id="ARBA00012864"/>
    </source>
</evidence>
<organism evidence="9 10">
    <name type="scientific">Vitreoscilla massiliensis</name>
    <dbReference type="NCBI Taxonomy" id="1689272"/>
    <lineage>
        <taxon>Bacteria</taxon>
        <taxon>Pseudomonadati</taxon>
        <taxon>Pseudomonadota</taxon>
        <taxon>Betaproteobacteria</taxon>
        <taxon>Neisseriales</taxon>
        <taxon>Neisseriaceae</taxon>
        <taxon>Vitreoscilla</taxon>
    </lineage>
</organism>
<dbReference type="GO" id="GO:0050480">
    <property type="term" value="F:imidazolonepropionase activity"/>
    <property type="evidence" value="ECO:0007669"/>
    <property type="project" value="UniProtKB-EC"/>
</dbReference>